<dbReference type="InterPro" id="IPR003594">
    <property type="entry name" value="HATPase_dom"/>
</dbReference>
<dbReference type="PANTHER" id="PTHR24421:SF62">
    <property type="entry name" value="SENSORY TRANSDUCTION HISTIDINE KINASE"/>
    <property type="match status" value="1"/>
</dbReference>
<proteinExistence type="predicted"/>
<dbReference type="CDD" id="cd16917">
    <property type="entry name" value="HATPase_UhpB-NarQ-NarX-like"/>
    <property type="match status" value="1"/>
</dbReference>
<dbReference type="GO" id="GO:0046983">
    <property type="term" value="F:protein dimerization activity"/>
    <property type="evidence" value="ECO:0007669"/>
    <property type="project" value="InterPro"/>
</dbReference>
<dbReference type="Gene3D" id="3.30.565.10">
    <property type="entry name" value="Histidine kinase-like ATPase, C-terminal domain"/>
    <property type="match status" value="1"/>
</dbReference>
<keyword evidence="2" id="KW-0418">Kinase</keyword>
<evidence type="ECO:0000313" key="5">
    <source>
        <dbReference type="EMBL" id="TFW18870.1"/>
    </source>
</evidence>
<dbReference type="Pfam" id="PF02518">
    <property type="entry name" value="HATPase_c"/>
    <property type="match status" value="1"/>
</dbReference>
<comment type="caution">
    <text evidence="5">The sequence shown here is derived from an EMBL/GenBank/DDBJ whole genome shotgun (WGS) entry which is preliminary data.</text>
</comment>
<sequence>MEVIAGALRATLPYFVYLLCLGLVCQLRQTHRRWLAGAQLRGIRDERERIARVLHDTYLQSVESLTLRLHACVRRMPSDSAERRDLTHLLDLTASVMREGRQQLQDLRAGPGAAGLAQALAERARLFHRDGPVRVSVLSSGTPAGLRPPVICEVYNIASEAIANAIRHAQADSVAVRLDWHGGALALSVTDDGVGIAAALLEQAGLADSGDKWGLTGMRERAALIGCRLTIRRRAEGGTAVRLLVPAP</sequence>
<dbReference type="InterPro" id="IPR036890">
    <property type="entry name" value="HATPase_C_sf"/>
</dbReference>
<dbReference type="OrthoDB" id="5384984at2"/>
<reference evidence="5 6" key="1">
    <citation type="submission" date="2019-03" db="EMBL/GenBank/DDBJ databases">
        <title>Draft Genome Sequence of Duganella callidus sp. nov., a Novel Duganella Species Isolated from Cultivated Soil.</title>
        <authorList>
            <person name="Raths R."/>
            <person name="Peta V."/>
            <person name="Bucking H."/>
        </authorList>
    </citation>
    <scope>NUCLEOTIDE SEQUENCE [LARGE SCALE GENOMIC DNA]</scope>
    <source>
        <strain evidence="5 6">DN04</strain>
    </source>
</reference>
<evidence type="ECO:0000313" key="6">
    <source>
        <dbReference type="Proteomes" id="UP000297729"/>
    </source>
</evidence>
<organism evidence="5 6">
    <name type="scientific">Duganella callida</name>
    <dbReference type="NCBI Taxonomy" id="2561932"/>
    <lineage>
        <taxon>Bacteria</taxon>
        <taxon>Pseudomonadati</taxon>
        <taxon>Pseudomonadota</taxon>
        <taxon>Betaproteobacteria</taxon>
        <taxon>Burkholderiales</taxon>
        <taxon>Oxalobacteraceae</taxon>
        <taxon>Telluria group</taxon>
        <taxon>Duganella</taxon>
    </lineage>
</organism>
<accession>A0A4Y9SFU1</accession>
<dbReference type="Pfam" id="PF07730">
    <property type="entry name" value="HisKA_3"/>
    <property type="match status" value="1"/>
</dbReference>
<evidence type="ECO:0000256" key="2">
    <source>
        <dbReference type="ARBA" id="ARBA00022777"/>
    </source>
</evidence>
<evidence type="ECO:0000256" key="3">
    <source>
        <dbReference type="ARBA" id="ARBA00023012"/>
    </source>
</evidence>
<dbReference type="AlphaFoldDB" id="A0A4Y9SFU1"/>
<dbReference type="PANTHER" id="PTHR24421">
    <property type="entry name" value="NITRATE/NITRITE SENSOR PROTEIN NARX-RELATED"/>
    <property type="match status" value="1"/>
</dbReference>
<keyword evidence="1" id="KW-0808">Transferase</keyword>
<dbReference type="SUPFAM" id="SSF55874">
    <property type="entry name" value="ATPase domain of HSP90 chaperone/DNA topoisomerase II/histidine kinase"/>
    <property type="match status" value="1"/>
</dbReference>
<dbReference type="GO" id="GO:0016020">
    <property type="term" value="C:membrane"/>
    <property type="evidence" value="ECO:0007669"/>
    <property type="project" value="InterPro"/>
</dbReference>
<feature type="domain" description="Histidine kinase" evidence="4">
    <location>
        <begin position="153"/>
        <end position="248"/>
    </location>
</feature>
<dbReference type="InterPro" id="IPR011712">
    <property type="entry name" value="Sig_transdc_His_kin_sub3_dim/P"/>
</dbReference>
<protein>
    <recommendedName>
        <fullName evidence="4">Histidine kinase domain-containing protein</fullName>
    </recommendedName>
</protein>
<dbReference type="GO" id="GO:0000155">
    <property type="term" value="F:phosphorelay sensor kinase activity"/>
    <property type="evidence" value="ECO:0007669"/>
    <property type="project" value="InterPro"/>
</dbReference>
<evidence type="ECO:0000259" key="4">
    <source>
        <dbReference type="PROSITE" id="PS50109"/>
    </source>
</evidence>
<dbReference type="EMBL" id="SPVG01000178">
    <property type="protein sequence ID" value="TFW18870.1"/>
    <property type="molecule type" value="Genomic_DNA"/>
</dbReference>
<name>A0A4Y9SFU1_9BURK</name>
<evidence type="ECO:0000256" key="1">
    <source>
        <dbReference type="ARBA" id="ARBA00022679"/>
    </source>
</evidence>
<dbReference type="Proteomes" id="UP000297729">
    <property type="component" value="Unassembled WGS sequence"/>
</dbReference>
<dbReference type="InterPro" id="IPR050482">
    <property type="entry name" value="Sensor_HK_TwoCompSys"/>
</dbReference>
<keyword evidence="6" id="KW-1185">Reference proteome</keyword>
<dbReference type="Gene3D" id="1.20.5.1930">
    <property type="match status" value="1"/>
</dbReference>
<dbReference type="PROSITE" id="PS50109">
    <property type="entry name" value="HIS_KIN"/>
    <property type="match status" value="1"/>
</dbReference>
<dbReference type="RefSeq" id="WP_135202780.1">
    <property type="nucleotide sequence ID" value="NZ_SPVG01000178.1"/>
</dbReference>
<dbReference type="InterPro" id="IPR005467">
    <property type="entry name" value="His_kinase_dom"/>
</dbReference>
<gene>
    <name evidence="5" type="ORF">E4L98_17240</name>
</gene>
<keyword evidence="3" id="KW-0902">Two-component regulatory system</keyword>